<dbReference type="GeneID" id="64472380"/>
<evidence type="ECO:0000313" key="3">
    <source>
        <dbReference type="Proteomes" id="UP000317811"/>
    </source>
</evidence>
<keyword evidence="3" id="KW-1185">Reference proteome</keyword>
<dbReference type="KEGG" id="vg:64472380"/>
<accession>A0A514U481</accession>
<organism evidence="2 3">
    <name type="scientific">Streptomyces phage Yasdnil</name>
    <dbReference type="NCBI Taxonomy" id="2593360"/>
    <lineage>
        <taxon>Viruses</taxon>
        <taxon>Duplodnaviria</taxon>
        <taxon>Heunggongvirae</taxon>
        <taxon>Uroviricota</taxon>
        <taxon>Caudoviricetes</taxon>
        <taxon>Arquatrovirinae</taxon>
        <taxon>Likavirus</taxon>
        <taxon>Likavirus yasdnil</taxon>
    </lineage>
</organism>
<protein>
    <submittedName>
        <fullName evidence="2">DNA binding protein</fullName>
    </submittedName>
</protein>
<feature type="region of interest" description="Disordered" evidence="1">
    <location>
        <begin position="53"/>
        <end position="97"/>
    </location>
</feature>
<dbReference type="EMBL" id="MN096379">
    <property type="protein sequence ID" value="QDK03752.1"/>
    <property type="molecule type" value="Genomic_DNA"/>
</dbReference>
<dbReference type="RefSeq" id="YP_010056434.1">
    <property type="nucleotide sequence ID" value="NC_054678.1"/>
</dbReference>
<evidence type="ECO:0000313" key="2">
    <source>
        <dbReference type="EMBL" id="QDK03752.1"/>
    </source>
</evidence>
<proteinExistence type="predicted"/>
<gene>
    <name evidence="2" type="primary">27</name>
    <name evidence="2" type="ORF">SEA_YASDNIL_27</name>
</gene>
<dbReference type="Proteomes" id="UP000317811">
    <property type="component" value="Segment"/>
</dbReference>
<name>A0A514U481_9CAUD</name>
<sequence length="97" mass="10674">MKIEITVCDVDQEVGKPTRTYTIAVDGRSVKRDLCEKHAAPLEMLLHLDQTKAAQGVKPPAAPVVRSGPAKTAQNPPKRRARTTRITSLDEIEAMKQ</sequence>
<evidence type="ECO:0000256" key="1">
    <source>
        <dbReference type="SAM" id="MobiDB-lite"/>
    </source>
</evidence>
<reference evidence="2 3" key="1">
    <citation type="submission" date="2019-06" db="EMBL/GenBank/DDBJ databases">
        <authorList>
            <person name="Phetasavong A."/>
            <person name="Knapp S.J."/>
            <person name="Scott T.S."/>
            <person name="Nayek S."/>
            <person name="Layton S.R."/>
            <person name="Kim T."/>
            <person name="Hughes L.E."/>
            <person name="Garlena R.A."/>
            <person name="Russell D.A."/>
            <person name="Pope W.H."/>
            <person name="Jacobs-Sera D."/>
            <person name="Hatfull G.F."/>
        </authorList>
    </citation>
    <scope>NUCLEOTIDE SEQUENCE [LARGE SCALE GENOMIC DNA]</scope>
</reference>